<evidence type="ECO:0000256" key="3">
    <source>
        <dbReference type="ARBA" id="ARBA00022723"/>
    </source>
</evidence>
<evidence type="ECO:0000256" key="9">
    <source>
        <dbReference type="PROSITE-ProRule" id="PRU00810"/>
    </source>
</evidence>
<dbReference type="Gene3D" id="1.20.1160.11">
    <property type="entry name" value="Paired amphipathic helix"/>
    <property type="match status" value="2"/>
</dbReference>
<protein>
    <recommendedName>
        <fullName evidence="11">THAP-type domain-containing protein</fullName>
    </recommendedName>
</protein>
<feature type="region of interest" description="Disordered" evidence="10">
    <location>
        <begin position="89"/>
        <end position="182"/>
    </location>
</feature>
<dbReference type="PANTHER" id="PTHR12346">
    <property type="entry name" value="SIN3B-RELATED"/>
    <property type="match status" value="1"/>
</dbReference>
<dbReference type="SUPFAM" id="SSF57716">
    <property type="entry name" value="Glucocorticoid receptor-like (DNA-binding domain)"/>
    <property type="match status" value="1"/>
</dbReference>
<dbReference type="InterPro" id="IPR039774">
    <property type="entry name" value="Sin3-like"/>
</dbReference>
<evidence type="ECO:0000256" key="5">
    <source>
        <dbReference type="ARBA" id="ARBA00022833"/>
    </source>
</evidence>
<dbReference type="InterPro" id="IPR003822">
    <property type="entry name" value="PAH"/>
</dbReference>
<evidence type="ECO:0000256" key="7">
    <source>
        <dbReference type="ARBA" id="ARBA00023242"/>
    </source>
</evidence>
<keyword evidence="2" id="KW-0678">Repressor</keyword>
<organism evidence="12">
    <name type="scientific">Timema tahoe</name>
    <dbReference type="NCBI Taxonomy" id="61484"/>
    <lineage>
        <taxon>Eukaryota</taxon>
        <taxon>Metazoa</taxon>
        <taxon>Ecdysozoa</taxon>
        <taxon>Arthropoda</taxon>
        <taxon>Hexapoda</taxon>
        <taxon>Insecta</taxon>
        <taxon>Pterygota</taxon>
        <taxon>Neoptera</taxon>
        <taxon>Polyneoptera</taxon>
        <taxon>Phasmatodea</taxon>
        <taxon>Timematodea</taxon>
        <taxon>Timematoidea</taxon>
        <taxon>Timematidae</taxon>
        <taxon>Timema</taxon>
    </lineage>
</organism>
<dbReference type="SUPFAM" id="SSF47762">
    <property type="entry name" value="PAH2 domain"/>
    <property type="match status" value="2"/>
</dbReference>
<feature type="compositionally biased region" description="Basic and acidic residues" evidence="10">
    <location>
        <begin position="97"/>
        <end position="133"/>
    </location>
</feature>
<dbReference type="SMART" id="SM00692">
    <property type="entry name" value="DM3"/>
    <property type="match status" value="1"/>
</dbReference>
<dbReference type="GO" id="GO:0003677">
    <property type="term" value="F:DNA binding"/>
    <property type="evidence" value="ECO:0007669"/>
    <property type="project" value="UniProtKB-UniRule"/>
</dbReference>
<reference evidence="12" key="1">
    <citation type="submission" date="2020-11" db="EMBL/GenBank/DDBJ databases">
        <authorList>
            <person name="Tran Van P."/>
        </authorList>
    </citation>
    <scope>NUCLEOTIDE SEQUENCE</scope>
</reference>
<feature type="compositionally biased region" description="Basic and acidic residues" evidence="10">
    <location>
        <begin position="147"/>
        <end position="159"/>
    </location>
</feature>
<dbReference type="PROSITE" id="PS50950">
    <property type="entry name" value="ZF_THAP"/>
    <property type="match status" value="1"/>
</dbReference>
<dbReference type="AlphaFoldDB" id="A0A7R9IEW6"/>
<evidence type="ECO:0000256" key="1">
    <source>
        <dbReference type="ARBA" id="ARBA00004123"/>
    </source>
</evidence>
<keyword evidence="7 9" id="KW-0539">Nucleus</keyword>
<evidence type="ECO:0000259" key="11">
    <source>
        <dbReference type="PROSITE" id="PS50950"/>
    </source>
</evidence>
<comment type="subcellular location">
    <subcellularLocation>
        <location evidence="1 9">Nucleus</location>
    </subcellularLocation>
</comment>
<dbReference type="PANTHER" id="PTHR12346:SF0">
    <property type="entry name" value="SIN3A, ISOFORM G"/>
    <property type="match status" value="1"/>
</dbReference>
<evidence type="ECO:0000256" key="6">
    <source>
        <dbReference type="ARBA" id="ARBA00023125"/>
    </source>
</evidence>
<dbReference type="Pfam" id="PF05485">
    <property type="entry name" value="THAP"/>
    <property type="match status" value="1"/>
</dbReference>
<keyword evidence="3" id="KW-0479">Metal-binding</keyword>
<dbReference type="FunFam" id="1.20.1160.11:FF:000001">
    <property type="entry name" value="Paired amphipathic helix protein Sin3"/>
    <property type="match status" value="1"/>
</dbReference>
<dbReference type="InterPro" id="IPR006612">
    <property type="entry name" value="THAP_Znf"/>
</dbReference>
<dbReference type="GO" id="GO:0070822">
    <property type="term" value="C:Sin3-type complex"/>
    <property type="evidence" value="ECO:0007669"/>
    <property type="project" value="TreeGrafter"/>
</dbReference>
<dbReference type="SMART" id="SM00980">
    <property type="entry name" value="THAP"/>
    <property type="match status" value="1"/>
</dbReference>
<dbReference type="Pfam" id="PF02671">
    <property type="entry name" value="PAH"/>
    <property type="match status" value="2"/>
</dbReference>
<sequence>MGMRRRTSIPGEYATAVIATAEDTRFPKTEELKNTWLTNIQRENFVPNKYTTLCSKHFTEDSFDTEKFGGHWLKQNAVPTVFDFSKPLRKKRKLHKSEKLDESSSSKSHSDESNEEPRQDHSPNESKPPDITRKQTLSTPSRKQRSAKLDDPLNEDKIPRSCKPGGMTDKNDPDWVPTLNMGPRNTIKPSVIVHQQQGSNPEAKVLHRRLGNKTGKPPITLQKKVNRYKNYTHSKSRQKEEVSEKTLENAVVDSKVFRCFLCDKHMLVEGASSLSTLTDATKVPFRRKLDSMVADLVMGVTSNKDGLLCSSCARVLNHVDCLEDELSRLNKVLLNTLLRKYDLEHVIECTGAALRRCERCDCTGRHHRGGSPKMQRQIVCAKNKTQAESPNNFIEEVHFTLEQNRTEIHAAEKLIDGSILDLKNATSYLTQVRKTVGKHSHLYSNYLAILKKFKSHSIDTCDVMEKVTDLFKGHPNLIVGFMRFLPSEYIVDVLCNEQVNASPPLVNEDSLPDASEVSFKLDDDSQYDENENDHHDYSLSTSFLTQMDEDDISDDSTVCESLSVQSSATKRRAVSGHIYNKSSDQPVKNNKCSNVNDNFAVPLQNNADSEVVNGVVSPFNHIKNKCESIPSDNLMVPAIRQSKKSVISSIAKRVTPTIVRVQENADILFGNHLVSVVRPRRKKSRFSQAIESIETEASEPMLDKVVPGDATSDDCTENSVEAVLQNTNNCIKTLRSELVPTKRQQYYRAKSVVSMSYLDEVKFTFGSESQTYDDFLDIVYKFHTQSMNTPDFIDKLINLFKDHPKLIIEFNKYLPPSYKIEVLGFKPETLSDSIIPRLKHRVSSELKEDCQIRVITNPQPS</sequence>
<gene>
    <name evidence="12" type="ORF">TTEB3V08_LOCUS5118</name>
</gene>
<dbReference type="InterPro" id="IPR036600">
    <property type="entry name" value="PAH_sf"/>
</dbReference>
<dbReference type="GO" id="GO:0008270">
    <property type="term" value="F:zinc ion binding"/>
    <property type="evidence" value="ECO:0007669"/>
    <property type="project" value="UniProtKB-KW"/>
</dbReference>
<evidence type="ECO:0000313" key="12">
    <source>
        <dbReference type="EMBL" id="CAD7457109.1"/>
    </source>
</evidence>
<keyword evidence="6 8" id="KW-0238">DNA-binding</keyword>
<evidence type="ECO:0000256" key="4">
    <source>
        <dbReference type="ARBA" id="ARBA00022771"/>
    </source>
</evidence>
<evidence type="ECO:0000256" key="8">
    <source>
        <dbReference type="PROSITE-ProRule" id="PRU00309"/>
    </source>
</evidence>
<dbReference type="EMBL" id="OE001567">
    <property type="protein sequence ID" value="CAD7457109.1"/>
    <property type="molecule type" value="Genomic_DNA"/>
</dbReference>
<feature type="domain" description="THAP-type" evidence="11">
    <location>
        <begin position="3"/>
        <end position="82"/>
    </location>
</feature>
<keyword evidence="5" id="KW-0862">Zinc</keyword>
<name>A0A7R9IEW6_9NEOP</name>
<dbReference type="GO" id="GO:0000122">
    <property type="term" value="P:negative regulation of transcription by RNA polymerase II"/>
    <property type="evidence" value="ECO:0007669"/>
    <property type="project" value="TreeGrafter"/>
</dbReference>
<evidence type="ECO:0000256" key="10">
    <source>
        <dbReference type="SAM" id="MobiDB-lite"/>
    </source>
</evidence>
<accession>A0A7R9IEW6</accession>
<evidence type="ECO:0000256" key="2">
    <source>
        <dbReference type="ARBA" id="ARBA00022491"/>
    </source>
</evidence>
<proteinExistence type="predicted"/>
<dbReference type="PROSITE" id="PS51477">
    <property type="entry name" value="PAH"/>
    <property type="match status" value="2"/>
</dbReference>
<keyword evidence="4 8" id="KW-0863">Zinc-finger</keyword>
<dbReference type="GO" id="GO:0003714">
    <property type="term" value="F:transcription corepressor activity"/>
    <property type="evidence" value="ECO:0007669"/>
    <property type="project" value="InterPro"/>
</dbReference>